<keyword evidence="5" id="KW-0472">Membrane</keyword>
<proteinExistence type="predicted"/>
<organism evidence="8 9">
    <name type="scientific">Nadsonia fulvescens var. elongata DSM 6958</name>
    <dbReference type="NCBI Taxonomy" id="857566"/>
    <lineage>
        <taxon>Eukaryota</taxon>
        <taxon>Fungi</taxon>
        <taxon>Dikarya</taxon>
        <taxon>Ascomycota</taxon>
        <taxon>Saccharomycotina</taxon>
        <taxon>Dipodascomycetes</taxon>
        <taxon>Dipodascales</taxon>
        <taxon>Dipodascales incertae sedis</taxon>
        <taxon>Nadsonia</taxon>
    </lineage>
</organism>
<dbReference type="InterPro" id="IPR019008">
    <property type="entry name" value="Beta_sandwich_EMC7"/>
</dbReference>
<evidence type="ECO:0000256" key="4">
    <source>
        <dbReference type="ARBA" id="ARBA00022989"/>
    </source>
</evidence>
<dbReference type="Proteomes" id="UP000095009">
    <property type="component" value="Unassembled WGS sequence"/>
</dbReference>
<keyword evidence="4" id="KW-1133">Transmembrane helix</keyword>
<evidence type="ECO:0000256" key="3">
    <source>
        <dbReference type="ARBA" id="ARBA00022729"/>
    </source>
</evidence>
<evidence type="ECO:0000256" key="6">
    <source>
        <dbReference type="SAM" id="SignalP"/>
    </source>
</evidence>
<evidence type="ECO:0000256" key="2">
    <source>
        <dbReference type="ARBA" id="ARBA00022692"/>
    </source>
</evidence>
<dbReference type="OrthoDB" id="27095at2759"/>
<feature type="signal peptide" evidence="6">
    <location>
        <begin position="1"/>
        <end position="25"/>
    </location>
</feature>
<dbReference type="STRING" id="857566.A0A1E3PDT4"/>
<dbReference type="Pfam" id="PF09430">
    <property type="entry name" value="EMC7_beta-sandw"/>
    <property type="match status" value="1"/>
</dbReference>
<feature type="domain" description="ER membrane protein complex subunit 7 beta-sandwich" evidence="7">
    <location>
        <begin position="56"/>
        <end position="155"/>
    </location>
</feature>
<evidence type="ECO:0000259" key="7">
    <source>
        <dbReference type="Pfam" id="PF09430"/>
    </source>
</evidence>
<keyword evidence="2" id="KW-0812">Transmembrane</keyword>
<protein>
    <recommendedName>
        <fullName evidence="7">ER membrane protein complex subunit 7 beta-sandwich domain-containing protein</fullName>
    </recommendedName>
</protein>
<name>A0A1E3PDT4_9ASCO</name>
<comment type="subcellular location">
    <subcellularLocation>
        <location evidence="1">Membrane</location>
        <topology evidence="1">Single-pass membrane protein</topology>
    </subcellularLocation>
</comment>
<evidence type="ECO:0000313" key="9">
    <source>
        <dbReference type="Proteomes" id="UP000095009"/>
    </source>
</evidence>
<reference evidence="8 9" key="1">
    <citation type="journal article" date="2016" name="Proc. Natl. Acad. Sci. U.S.A.">
        <title>Comparative genomics of biotechnologically important yeasts.</title>
        <authorList>
            <person name="Riley R."/>
            <person name="Haridas S."/>
            <person name="Wolfe K.H."/>
            <person name="Lopes M.R."/>
            <person name="Hittinger C.T."/>
            <person name="Goeker M."/>
            <person name="Salamov A.A."/>
            <person name="Wisecaver J.H."/>
            <person name="Long T.M."/>
            <person name="Calvey C.H."/>
            <person name="Aerts A.L."/>
            <person name="Barry K.W."/>
            <person name="Choi C."/>
            <person name="Clum A."/>
            <person name="Coughlan A.Y."/>
            <person name="Deshpande S."/>
            <person name="Douglass A.P."/>
            <person name="Hanson S.J."/>
            <person name="Klenk H.-P."/>
            <person name="LaButti K.M."/>
            <person name="Lapidus A."/>
            <person name="Lindquist E.A."/>
            <person name="Lipzen A.M."/>
            <person name="Meier-Kolthoff J.P."/>
            <person name="Ohm R.A."/>
            <person name="Otillar R.P."/>
            <person name="Pangilinan J.L."/>
            <person name="Peng Y."/>
            <person name="Rokas A."/>
            <person name="Rosa C.A."/>
            <person name="Scheuner C."/>
            <person name="Sibirny A.A."/>
            <person name="Slot J.C."/>
            <person name="Stielow J.B."/>
            <person name="Sun H."/>
            <person name="Kurtzman C.P."/>
            <person name="Blackwell M."/>
            <person name="Grigoriev I.V."/>
            <person name="Jeffries T.W."/>
        </authorList>
    </citation>
    <scope>NUCLEOTIDE SEQUENCE [LARGE SCALE GENOMIC DNA]</scope>
    <source>
        <strain evidence="8 9">DSM 6958</strain>
    </source>
</reference>
<feature type="chain" id="PRO_5009133802" description="ER membrane protein complex subunit 7 beta-sandwich domain-containing protein" evidence="6">
    <location>
        <begin position="26"/>
        <end position="216"/>
    </location>
</feature>
<dbReference type="EMBL" id="KV454414">
    <property type="protein sequence ID" value="ODQ63450.1"/>
    <property type="molecule type" value="Genomic_DNA"/>
</dbReference>
<gene>
    <name evidence="8" type="ORF">NADFUDRAFT_53121</name>
</gene>
<sequence length="216" mass="24253">MLKNIARSIVTLLLLLIGSVNLTSGYTLRGTLPSNLQLSPKLIESTYFTLESNNTAIADKKAFIQRNRDFAFHNVSVGSYVVNLHSINLQQLSYRINIEEDSVKVYDYIAGNGWESLGHRVPYPIEIPATPLINYEVPRETFSLIEMIKNPMILMSLASLVMVFALPNILNNLDPETVQALQAKQARAGNNDVNHIQKKINDFDMAEFLAKKTSRS</sequence>
<dbReference type="PANTHER" id="PTHR13605:SF4">
    <property type="entry name" value="ER MEMBRANE PROTEIN COMPLEX SUBUNIT 7"/>
    <property type="match status" value="1"/>
</dbReference>
<evidence type="ECO:0000256" key="1">
    <source>
        <dbReference type="ARBA" id="ARBA00004167"/>
    </source>
</evidence>
<dbReference type="AlphaFoldDB" id="A0A1E3PDT4"/>
<dbReference type="PANTHER" id="PTHR13605">
    <property type="entry name" value="ER MEMBRANE PROTEIN COMPLEX SUBUNIT 7"/>
    <property type="match status" value="1"/>
</dbReference>
<dbReference type="InterPro" id="IPR039163">
    <property type="entry name" value="EMC7"/>
</dbReference>
<evidence type="ECO:0000256" key="5">
    <source>
        <dbReference type="ARBA" id="ARBA00023136"/>
    </source>
</evidence>
<evidence type="ECO:0000313" key="8">
    <source>
        <dbReference type="EMBL" id="ODQ63450.1"/>
    </source>
</evidence>
<accession>A0A1E3PDT4</accession>
<dbReference type="GO" id="GO:0072546">
    <property type="term" value="C:EMC complex"/>
    <property type="evidence" value="ECO:0007669"/>
    <property type="project" value="TreeGrafter"/>
</dbReference>
<keyword evidence="9" id="KW-1185">Reference proteome</keyword>
<keyword evidence="3 6" id="KW-0732">Signal</keyword>